<protein>
    <submittedName>
        <fullName evidence="1">Uncharacterized protein</fullName>
    </submittedName>
</protein>
<dbReference type="AlphaFoldDB" id="A0A381R0D3"/>
<name>A0A381R0D3_9ZZZZ</name>
<evidence type="ECO:0000313" key="1">
    <source>
        <dbReference type="EMBL" id="SUZ84920.1"/>
    </source>
</evidence>
<sequence length="47" mass="5311">MSITATQVLKVYQESFVNGDAKPLKVTTTDDFEFVMTDGTICPKRKR</sequence>
<reference evidence="1" key="1">
    <citation type="submission" date="2018-05" db="EMBL/GenBank/DDBJ databases">
        <authorList>
            <person name="Lanie J.A."/>
            <person name="Ng W.-L."/>
            <person name="Kazmierczak K.M."/>
            <person name="Andrzejewski T.M."/>
            <person name="Davidsen T.M."/>
            <person name="Wayne K.J."/>
            <person name="Tettelin H."/>
            <person name="Glass J.I."/>
            <person name="Rusch D."/>
            <person name="Podicherti R."/>
            <person name="Tsui H.-C.T."/>
            <person name="Winkler M.E."/>
        </authorList>
    </citation>
    <scope>NUCLEOTIDE SEQUENCE</scope>
</reference>
<organism evidence="1">
    <name type="scientific">marine metagenome</name>
    <dbReference type="NCBI Taxonomy" id="408172"/>
    <lineage>
        <taxon>unclassified sequences</taxon>
        <taxon>metagenomes</taxon>
        <taxon>ecological metagenomes</taxon>
    </lineage>
</organism>
<gene>
    <name evidence="1" type="ORF">METZ01_LOCUS37774</name>
</gene>
<accession>A0A381R0D3</accession>
<proteinExistence type="predicted"/>
<dbReference type="EMBL" id="UINC01001613">
    <property type="protein sequence ID" value="SUZ84920.1"/>
    <property type="molecule type" value="Genomic_DNA"/>
</dbReference>